<sequence>MKSSTDPASLRVPPQLSLDGRVIIVTGGARGIGLSLSKACLEAGAVVAVTDIQDHPAPEFTLTSAKFPDRLYYYRCDLTNEEELNQTFTRVYNDLNHVEGIITAAGICIDKPFIEHTWEDIRRQQLVNETATFFAVQHVTRKMKELNKKGSIVMVCSQTAQHVSPGHELSGYAGTKGFIWSFARNIAHELSAYGIRVNTISPGYIATDMNLSIAAHRPNLLRIFREAPPLGRVGSPEDLNMAALYLLSDGSSYVTGQDLVVDGGMQVSSGNYKSQL</sequence>
<evidence type="ECO:0000313" key="5">
    <source>
        <dbReference type="Proteomes" id="UP000325672"/>
    </source>
</evidence>
<dbReference type="InterPro" id="IPR036291">
    <property type="entry name" value="NAD(P)-bd_dom_sf"/>
</dbReference>
<dbReference type="RefSeq" id="XP_031917949.1">
    <property type="nucleotide sequence ID" value="XM_032056722.1"/>
</dbReference>
<evidence type="ECO:0000256" key="1">
    <source>
        <dbReference type="ARBA" id="ARBA00006484"/>
    </source>
</evidence>
<name>A0A5N6T6K0_ASPPS</name>
<dbReference type="PRINTS" id="PR00081">
    <property type="entry name" value="GDHRDH"/>
</dbReference>
<dbReference type="AlphaFoldDB" id="A0A5N6T6K0"/>
<keyword evidence="3" id="KW-0560">Oxidoreductase</keyword>
<dbReference type="PANTHER" id="PTHR43008:SF4">
    <property type="entry name" value="CHAIN DEHYDROGENASE, PUTATIVE (AFU_ORTHOLOGUE AFUA_4G08710)-RELATED"/>
    <property type="match status" value="1"/>
</dbReference>
<dbReference type="FunFam" id="3.40.50.720:FF:000084">
    <property type="entry name" value="Short-chain dehydrogenase reductase"/>
    <property type="match status" value="1"/>
</dbReference>
<dbReference type="GO" id="GO:0016616">
    <property type="term" value="F:oxidoreductase activity, acting on the CH-OH group of donors, NAD or NADP as acceptor"/>
    <property type="evidence" value="ECO:0007669"/>
    <property type="project" value="UniProtKB-ARBA"/>
</dbReference>
<dbReference type="SUPFAM" id="SSF51735">
    <property type="entry name" value="NAD(P)-binding Rossmann-fold domains"/>
    <property type="match status" value="1"/>
</dbReference>
<dbReference type="OrthoDB" id="5325318at2759"/>
<keyword evidence="2" id="KW-0521">NADP</keyword>
<dbReference type="EMBL" id="ML743556">
    <property type="protein sequence ID" value="KAE8141886.1"/>
    <property type="molecule type" value="Genomic_DNA"/>
</dbReference>
<proteinExistence type="inferred from homology"/>
<dbReference type="GeneID" id="43640932"/>
<evidence type="ECO:0008006" key="6">
    <source>
        <dbReference type="Google" id="ProtNLM"/>
    </source>
</evidence>
<dbReference type="Gene3D" id="3.40.50.720">
    <property type="entry name" value="NAD(P)-binding Rossmann-like Domain"/>
    <property type="match status" value="1"/>
</dbReference>
<dbReference type="InterPro" id="IPR002347">
    <property type="entry name" value="SDR_fam"/>
</dbReference>
<comment type="similarity">
    <text evidence="1">Belongs to the short-chain dehydrogenases/reductases (SDR) family.</text>
</comment>
<reference evidence="4 5" key="1">
    <citation type="submission" date="2019-04" db="EMBL/GenBank/DDBJ databases">
        <title>Friends and foes A comparative genomics study of 23 Aspergillus species from section Flavi.</title>
        <authorList>
            <consortium name="DOE Joint Genome Institute"/>
            <person name="Kjaerbolling I."/>
            <person name="Vesth T."/>
            <person name="Frisvad J.C."/>
            <person name="Nybo J.L."/>
            <person name="Theobald S."/>
            <person name="Kildgaard S."/>
            <person name="Isbrandt T."/>
            <person name="Kuo A."/>
            <person name="Sato A."/>
            <person name="Lyhne E.K."/>
            <person name="Kogle M.E."/>
            <person name="Wiebenga A."/>
            <person name="Kun R.S."/>
            <person name="Lubbers R.J."/>
            <person name="Makela M.R."/>
            <person name="Barry K."/>
            <person name="Chovatia M."/>
            <person name="Clum A."/>
            <person name="Daum C."/>
            <person name="Haridas S."/>
            <person name="He G."/>
            <person name="LaButti K."/>
            <person name="Lipzen A."/>
            <person name="Mondo S."/>
            <person name="Riley R."/>
            <person name="Salamov A."/>
            <person name="Simmons B.A."/>
            <person name="Magnuson J.K."/>
            <person name="Henrissat B."/>
            <person name="Mortensen U.H."/>
            <person name="Larsen T.O."/>
            <person name="Devries R.P."/>
            <person name="Grigoriev I.V."/>
            <person name="Machida M."/>
            <person name="Baker S.E."/>
            <person name="Andersen M.R."/>
        </authorList>
    </citation>
    <scope>NUCLEOTIDE SEQUENCE [LARGE SCALE GENOMIC DNA]</scope>
    <source>
        <strain evidence="4 5">CBS 117625</strain>
    </source>
</reference>
<protein>
    <recommendedName>
        <fullName evidence="6">NAD(P)-binding protein</fullName>
    </recommendedName>
</protein>
<evidence type="ECO:0000256" key="3">
    <source>
        <dbReference type="ARBA" id="ARBA00023002"/>
    </source>
</evidence>
<dbReference type="Proteomes" id="UP000325672">
    <property type="component" value="Unassembled WGS sequence"/>
</dbReference>
<organism evidence="4 5">
    <name type="scientific">Aspergillus pseudotamarii</name>
    <dbReference type="NCBI Taxonomy" id="132259"/>
    <lineage>
        <taxon>Eukaryota</taxon>
        <taxon>Fungi</taxon>
        <taxon>Dikarya</taxon>
        <taxon>Ascomycota</taxon>
        <taxon>Pezizomycotina</taxon>
        <taxon>Eurotiomycetes</taxon>
        <taxon>Eurotiomycetidae</taxon>
        <taxon>Eurotiales</taxon>
        <taxon>Aspergillaceae</taxon>
        <taxon>Aspergillus</taxon>
        <taxon>Aspergillus subgen. Circumdati</taxon>
    </lineage>
</organism>
<evidence type="ECO:0000256" key="2">
    <source>
        <dbReference type="ARBA" id="ARBA00022857"/>
    </source>
</evidence>
<dbReference type="PANTHER" id="PTHR43008">
    <property type="entry name" value="BENZIL REDUCTASE"/>
    <property type="match status" value="1"/>
</dbReference>
<dbReference type="Pfam" id="PF13561">
    <property type="entry name" value="adh_short_C2"/>
    <property type="match status" value="1"/>
</dbReference>
<accession>A0A5N6T6K0</accession>
<keyword evidence="5" id="KW-1185">Reference proteome</keyword>
<dbReference type="GO" id="GO:0050664">
    <property type="term" value="F:oxidoreductase activity, acting on NAD(P)H, oxygen as acceptor"/>
    <property type="evidence" value="ECO:0007669"/>
    <property type="project" value="TreeGrafter"/>
</dbReference>
<evidence type="ECO:0000313" key="4">
    <source>
        <dbReference type="EMBL" id="KAE8141886.1"/>
    </source>
</evidence>
<gene>
    <name evidence="4" type="ORF">BDV38DRAFT_268166</name>
</gene>